<dbReference type="InterPro" id="IPR038596">
    <property type="entry name" value="Janus_sf"/>
</dbReference>
<proteinExistence type="inferred from homology"/>
<dbReference type="OrthoDB" id="10249612at2759"/>
<gene>
    <name evidence="7" type="ORF">FRACYDRAFT_180190</name>
</gene>
<dbReference type="PANTHER" id="PTHR12258:SF5">
    <property type="entry name" value="BCDNA.GH02250-RELATED"/>
    <property type="match status" value="1"/>
</dbReference>
<reference evidence="7 8" key="1">
    <citation type="submission" date="2016-09" db="EMBL/GenBank/DDBJ databases">
        <title>Extensive genetic diversity and differential bi-allelic expression allows diatom success in the polar Southern Ocean.</title>
        <authorList>
            <consortium name="DOE Joint Genome Institute"/>
            <person name="Mock T."/>
            <person name="Otillar R.P."/>
            <person name="Strauss J."/>
            <person name="Dupont C."/>
            <person name="Frickenhaus S."/>
            <person name="Maumus F."/>
            <person name="Mcmullan M."/>
            <person name="Sanges R."/>
            <person name="Schmutz J."/>
            <person name="Toseland A."/>
            <person name="Valas R."/>
            <person name="Veluchamy A."/>
            <person name="Ward B.J."/>
            <person name="Allen A."/>
            <person name="Barry K."/>
            <person name="Falciatore A."/>
            <person name="Ferrante M."/>
            <person name="Fortunato A.E."/>
            <person name="Gloeckner G."/>
            <person name="Gruber A."/>
            <person name="Hipkin R."/>
            <person name="Janech M."/>
            <person name="Kroth P."/>
            <person name="Leese F."/>
            <person name="Lindquist E."/>
            <person name="Lyon B.R."/>
            <person name="Martin J."/>
            <person name="Mayer C."/>
            <person name="Parker M."/>
            <person name="Quesneville H."/>
            <person name="Raymond J."/>
            <person name="Uhlig C."/>
            <person name="Valentin K.U."/>
            <person name="Worden A.Z."/>
            <person name="Armbrust E.V."/>
            <person name="Bowler C."/>
            <person name="Green B."/>
            <person name="Moulton V."/>
            <person name="Van Oosterhout C."/>
            <person name="Grigoriev I."/>
        </authorList>
    </citation>
    <scope>NUCLEOTIDE SEQUENCE [LARGE SCALE GENOMIC DNA]</scope>
    <source>
        <strain evidence="7 8">CCMP1102</strain>
    </source>
</reference>
<evidence type="ECO:0000256" key="1">
    <source>
        <dbReference type="ARBA" id="ARBA00002508"/>
    </source>
</evidence>
<dbReference type="GO" id="GO:0005829">
    <property type="term" value="C:cytosol"/>
    <property type="evidence" value="ECO:0007669"/>
    <property type="project" value="TreeGrafter"/>
</dbReference>
<dbReference type="GO" id="GO:0007548">
    <property type="term" value="P:sex differentiation"/>
    <property type="evidence" value="ECO:0007669"/>
    <property type="project" value="UniProtKB-KW"/>
</dbReference>
<keyword evidence="4" id="KW-0726">Sexual differentiation</keyword>
<evidence type="ECO:0000256" key="4">
    <source>
        <dbReference type="ARBA" id="ARBA00022928"/>
    </source>
</evidence>
<dbReference type="Gene3D" id="3.50.20.20">
    <property type="entry name" value="Janus/Ocnus"/>
    <property type="match status" value="1"/>
</dbReference>
<keyword evidence="8" id="KW-1185">Reference proteome</keyword>
<feature type="active site" description="Proton acceptor" evidence="5">
    <location>
        <position position="86"/>
    </location>
</feature>
<dbReference type="InParanoid" id="A0A1E7FSR1"/>
<sequence length="161" mass="18088">MSNFTTNQEDLREAEKLQARLRHDNNDDDDDDDDDVVFQCIPNVTIAEGAHKYVLITGVIPAGSNNNGNNRERQHFVVSKKNADYHRNAAEPMVAALERSGYKSISILGGGRIALDKEKKTISIYGYSYGFGLADHALSKSIIEMDPDWKEYTITWSNEGY</sequence>
<evidence type="ECO:0000256" key="5">
    <source>
        <dbReference type="PIRSR" id="PIRSR607702-1"/>
    </source>
</evidence>
<dbReference type="Pfam" id="PF05005">
    <property type="entry name" value="Ocnus"/>
    <property type="match status" value="1"/>
</dbReference>
<evidence type="ECO:0000256" key="3">
    <source>
        <dbReference type="ARBA" id="ARBA00022782"/>
    </source>
</evidence>
<evidence type="ECO:0000313" key="7">
    <source>
        <dbReference type="EMBL" id="OEU21147.1"/>
    </source>
</evidence>
<accession>A0A1E7FSR1</accession>
<evidence type="ECO:0000313" key="8">
    <source>
        <dbReference type="Proteomes" id="UP000095751"/>
    </source>
</evidence>
<keyword evidence="3" id="KW-0221">Differentiation</keyword>
<dbReference type="EMBL" id="KV784354">
    <property type="protein sequence ID" value="OEU21147.1"/>
    <property type="molecule type" value="Genomic_DNA"/>
</dbReference>
<dbReference type="SUPFAM" id="SSF143724">
    <property type="entry name" value="PHP14-like"/>
    <property type="match status" value="1"/>
</dbReference>
<comment type="function">
    <text evidence="1">JanA and janB regulate somatic sex differentiation.</text>
</comment>
<dbReference type="InterPro" id="IPR007702">
    <property type="entry name" value="Janus"/>
</dbReference>
<organism evidence="7 8">
    <name type="scientific">Fragilariopsis cylindrus CCMP1102</name>
    <dbReference type="NCBI Taxonomy" id="635003"/>
    <lineage>
        <taxon>Eukaryota</taxon>
        <taxon>Sar</taxon>
        <taxon>Stramenopiles</taxon>
        <taxon>Ochrophyta</taxon>
        <taxon>Bacillariophyta</taxon>
        <taxon>Bacillariophyceae</taxon>
        <taxon>Bacillariophycidae</taxon>
        <taxon>Bacillariales</taxon>
        <taxon>Bacillariaceae</taxon>
        <taxon>Fragilariopsis</taxon>
    </lineage>
</organism>
<dbReference type="AlphaFoldDB" id="A0A1E7FSR1"/>
<name>A0A1E7FSR1_9STRA</name>
<comment type="similarity">
    <text evidence="2">Belongs to the janus family.</text>
</comment>
<evidence type="ECO:0000256" key="6">
    <source>
        <dbReference type="PIRSR" id="PIRSR607702-2"/>
    </source>
</evidence>
<protein>
    <submittedName>
        <fullName evidence="7">Uncharacterized protein</fullName>
    </submittedName>
</protein>
<dbReference type="Proteomes" id="UP000095751">
    <property type="component" value="Unassembled WGS sequence"/>
</dbReference>
<evidence type="ECO:0000256" key="2">
    <source>
        <dbReference type="ARBA" id="ARBA00010971"/>
    </source>
</evidence>
<dbReference type="GO" id="GO:0030154">
    <property type="term" value="P:cell differentiation"/>
    <property type="evidence" value="ECO:0007669"/>
    <property type="project" value="UniProtKB-KW"/>
</dbReference>
<dbReference type="KEGG" id="fcy:FRACYDRAFT_180190"/>
<dbReference type="PANTHER" id="PTHR12258">
    <property type="entry name" value="JANUS-A/JANUS-B"/>
    <property type="match status" value="1"/>
</dbReference>
<feature type="binding site" evidence="6">
    <location>
        <position position="52"/>
    </location>
    <ligand>
        <name>substrate</name>
    </ligand>
</feature>
<dbReference type="GO" id="GO:0101006">
    <property type="term" value="F:protein histidine phosphatase activity"/>
    <property type="evidence" value="ECO:0007669"/>
    <property type="project" value="TreeGrafter"/>
</dbReference>